<sequence length="149" mass="15948">MDNLVLASPAFTEGGSIPAKYTGEGENINPPLKISGVPENARSLVLIMDDPDAPMGVWDHWIVWNIPPQTAEIKEGELPAGAVVGTNSFGNQNYGGPYPPPGPAHRYVFKLYALNQGLDLSAGAKKSEVEKAMEGKILAQTTLTGKYNR</sequence>
<dbReference type="Gene3D" id="3.90.280.10">
    <property type="entry name" value="PEBP-like"/>
    <property type="match status" value="1"/>
</dbReference>
<comment type="caution">
    <text evidence="1">The sequence shown here is derived from an EMBL/GenBank/DDBJ whole genome shotgun (WGS) entry which is preliminary data.</text>
</comment>
<dbReference type="CDD" id="cd00865">
    <property type="entry name" value="PEBP_bact_arch"/>
    <property type="match status" value="1"/>
</dbReference>
<dbReference type="Proteomes" id="UP000281261">
    <property type="component" value="Unassembled WGS sequence"/>
</dbReference>
<dbReference type="SUPFAM" id="SSF49777">
    <property type="entry name" value="PEBP-like"/>
    <property type="match status" value="1"/>
</dbReference>
<dbReference type="PANTHER" id="PTHR30289:SF1">
    <property type="entry name" value="PEBP (PHOSPHATIDYLETHANOLAMINE-BINDING PROTEIN) FAMILY PROTEIN"/>
    <property type="match status" value="1"/>
</dbReference>
<dbReference type="PANTHER" id="PTHR30289">
    <property type="entry name" value="UNCHARACTERIZED PROTEIN YBCL-RELATED"/>
    <property type="match status" value="1"/>
</dbReference>
<dbReference type="EMBL" id="QMNG01000001">
    <property type="protein sequence ID" value="RLC37938.1"/>
    <property type="molecule type" value="Genomic_DNA"/>
</dbReference>
<accession>A0A420ZDX1</accession>
<name>A0A420ZDX1_UNCK3</name>
<dbReference type="AlphaFoldDB" id="A0A420ZDX1"/>
<dbReference type="InterPro" id="IPR005247">
    <property type="entry name" value="YbhB_YbcL/LppC-like"/>
</dbReference>
<dbReference type="NCBIfam" id="TIGR00481">
    <property type="entry name" value="YbhB/YbcL family Raf kinase inhibitor-like protein"/>
    <property type="match status" value="1"/>
</dbReference>
<evidence type="ECO:0000313" key="2">
    <source>
        <dbReference type="Proteomes" id="UP000281261"/>
    </source>
</evidence>
<reference evidence="1 2" key="1">
    <citation type="submission" date="2018-06" db="EMBL/GenBank/DDBJ databases">
        <title>Extensive metabolic versatility and redundancy in microbially diverse, dynamic hydrothermal sediments.</title>
        <authorList>
            <person name="Dombrowski N."/>
            <person name="Teske A."/>
            <person name="Baker B.J."/>
        </authorList>
    </citation>
    <scope>NUCLEOTIDE SEQUENCE [LARGE SCALE GENOMIC DNA]</scope>
    <source>
        <strain evidence="1">B79_G16</strain>
    </source>
</reference>
<dbReference type="InterPro" id="IPR008914">
    <property type="entry name" value="PEBP"/>
</dbReference>
<dbReference type="Pfam" id="PF01161">
    <property type="entry name" value="PBP"/>
    <property type="match status" value="1"/>
</dbReference>
<protein>
    <submittedName>
        <fullName evidence="1">YbhB/YbcL family Raf kinase inhibitor-like protein</fullName>
    </submittedName>
</protein>
<evidence type="ECO:0000313" key="1">
    <source>
        <dbReference type="EMBL" id="RLC37938.1"/>
    </source>
</evidence>
<organism evidence="1 2">
    <name type="scientific">candidate division Kazan bacterium</name>
    <dbReference type="NCBI Taxonomy" id="2202143"/>
    <lineage>
        <taxon>Bacteria</taxon>
        <taxon>Bacteria division Kazan-3B-28</taxon>
    </lineage>
</organism>
<dbReference type="InterPro" id="IPR036610">
    <property type="entry name" value="PEBP-like_sf"/>
</dbReference>
<proteinExistence type="predicted"/>
<gene>
    <name evidence="1" type="ORF">DRH29_00140</name>
</gene>